<keyword evidence="8" id="KW-1185">Reference proteome</keyword>
<proteinExistence type="predicted"/>
<evidence type="ECO:0000256" key="6">
    <source>
        <dbReference type="SAM" id="Phobius"/>
    </source>
</evidence>
<comment type="subcellular location">
    <subcellularLocation>
        <location evidence="1">Cell membrane</location>
        <topology evidence="1">Multi-pass membrane protein</topology>
    </subcellularLocation>
</comment>
<dbReference type="GO" id="GO:0015920">
    <property type="term" value="P:lipopolysaccharide transport"/>
    <property type="evidence" value="ECO:0007669"/>
    <property type="project" value="TreeGrafter"/>
</dbReference>
<protein>
    <submittedName>
        <fullName evidence="7">Lipopolysaccharide export LptBFGC system, permease protein LptF</fullName>
    </submittedName>
</protein>
<feature type="transmembrane region" description="Helical" evidence="6">
    <location>
        <begin position="63"/>
        <end position="80"/>
    </location>
</feature>
<feature type="transmembrane region" description="Helical" evidence="6">
    <location>
        <begin position="6"/>
        <end position="31"/>
    </location>
</feature>
<feature type="transmembrane region" description="Helical" evidence="6">
    <location>
        <begin position="283"/>
        <end position="302"/>
    </location>
</feature>
<dbReference type="EMBL" id="FOTQ01000001">
    <property type="protein sequence ID" value="SFL68146.1"/>
    <property type="molecule type" value="Genomic_DNA"/>
</dbReference>
<keyword evidence="4 6" id="KW-1133">Transmembrane helix</keyword>
<evidence type="ECO:0000313" key="7">
    <source>
        <dbReference type="EMBL" id="SFL68146.1"/>
    </source>
</evidence>
<sequence length="371" mass="40011">MRLFASLFHILGLPILIRLLLILAAVEAIFLAESFTTLMEEALRNDAMAADVGVLLVLRMPRIADLALAIGVLIAVYFVVSDARSRGELVILASAGVRWSRIVQLVLILGLLGGAVSFATAGFLSPMARYASRIKMAELRRDHIVSRIEHAGPLESLQTIRDVTFIATPPPDSLTRHGQLFIFQPDVDGRWRAMQARNWVVTDPDDTGQRKIELEDLSAYEGAYPAPARPMRSISTFAVRSADFAFGMSDVTSPPKRERSRAERILDISTEETPRLARVMARALMVPTAALLALAAVVAGGGGLARFVALPLAAVLLMSGDVMARAVVVGISADIGLALTALLSFVVYLAPPLAYLAYRGETLMIPQGRGA</sequence>
<dbReference type="GO" id="GO:0043190">
    <property type="term" value="C:ATP-binding cassette (ABC) transporter complex"/>
    <property type="evidence" value="ECO:0007669"/>
    <property type="project" value="TreeGrafter"/>
</dbReference>
<keyword evidence="3 6" id="KW-0812">Transmembrane</keyword>
<keyword evidence="5 6" id="KW-0472">Membrane</keyword>
<evidence type="ECO:0000256" key="2">
    <source>
        <dbReference type="ARBA" id="ARBA00022475"/>
    </source>
</evidence>
<dbReference type="Proteomes" id="UP000199144">
    <property type="component" value="Unassembled WGS sequence"/>
</dbReference>
<evidence type="ECO:0000256" key="4">
    <source>
        <dbReference type="ARBA" id="ARBA00022989"/>
    </source>
</evidence>
<feature type="transmembrane region" description="Helical" evidence="6">
    <location>
        <begin position="102"/>
        <end position="124"/>
    </location>
</feature>
<dbReference type="Pfam" id="PF03739">
    <property type="entry name" value="LptF_LptG"/>
    <property type="match status" value="1"/>
</dbReference>
<feature type="transmembrane region" description="Helical" evidence="6">
    <location>
        <begin position="335"/>
        <end position="358"/>
    </location>
</feature>
<evidence type="ECO:0000256" key="1">
    <source>
        <dbReference type="ARBA" id="ARBA00004651"/>
    </source>
</evidence>
<dbReference type="AlphaFoldDB" id="A0A1I4JPV6"/>
<evidence type="ECO:0000256" key="5">
    <source>
        <dbReference type="ARBA" id="ARBA00023136"/>
    </source>
</evidence>
<accession>A0A1I4JPV6</accession>
<dbReference type="OrthoDB" id="7844164at2"/>
<dbReference type="InterPro" id="IPR005495">
    <property type="entry name" value="LptG/LptF_permease"/>
</dbReference>
<reference evidence="7 8" key="1">
    <citation type="submission" date="2016-10" db="EMBL/GenBank/DDBJ databases">
        <authorList>
            <person name="de Groot N.N."/>
        </authorList>
    </citation>
    <scope>NUCLEOTIDE SEQUENCE [LARGE SCALE GENOMIC DNA]</scope>
    <source>
        <strain evidence="7 8">DSM 15283</strain>
    </source>
</reference>
<keyword evidence="2" id="KW-1003">Cell membrane</keyword>
<evidence type="ECO:0000313" key="8">
    <source>
        <dbReference type="Proteomes" id="UP000199144"/>
    </source>
</evidence>
<evidence type="ECO:0000256" key="3">
    <source>
        <dbReference type="ARBA" id="ARBA00022692"/>
    </source>
</evidence>
<dbReference type="RefSeq" id="WP_093091607.1">
    <property type="nucleotide sequence ID" value="NZ_FOTQ01000001.1"/>
</dbReference>
<dbReference type="PANTHER" id="PTHR33529">
    <property type="entry name" value="SLR0882 PROTEIN-RELATED"/>
    <property type="match status" value="1"/>
</dbReference>
<dbReference type="PANTHER" id="PTHR33529:SF2">
    <property type="entry name" value="LIPOPOLYSACCHARIDE EXPORT SYSTEM PERMEASE PROTEIN LPTG"/>
    <property type="match status" value="1"/>
</dbReference>
<dbReference type="STRING" id="254406.SAMN04488042_1011103"/>
<name>A0A1I4JPV6_9RHOB</name>
<gene>
    <name evidence="7" type="ORF">SAMN04488042_1011103</name>
</gene>
<organism evidence="7 8">
    <name type="scientific">Shimia aestuarii</name>
    <dbReference type="NCBI Taxonomy" id="254406"/>
    <lineage>
        <taxon>Bacteria</taxon>
        <taxon>Pseudomonadati</taxon>
        <taxon>Pseudomonadota</taxon>
        <taxon>Alphaproteobacteria</taxon>
        <taxon>Rhodobacterales</taxon>
        <taxon>Roseobacteraceae</taxon>
    </lineage>
</organism>